<accession>A0A9I9CVC4</accession>
<protein>
    <submittedName>
        <fullName evidence="1">Uncharacterized protein</fullName>
    </submittedName>
</protein>
<sequence length="51" mass="5627">MIQESKKETLNSGFIKSLWSSKDIGWDFVASVGSSDGILTMWDSSKISEAE</sequence>
<dbReference type="Gramene" id="MELO3C009047.2.1">
    <property type="protein sequence ID" value="MELO3C009047.2.1"/>
    <property type="gene ID" value="MELO3C009047.2"/>
</dbReference>
<name>A0A9I9CVC4_CUCME</name>
<organism evidence="1">
    <name type="scientific">Cucumis melo</name>
    <name type="common">Muskmelon</name>
    <dbReference type="NCBI Taxonomy" id="3656"/>
    <lineage>
        <taxon>Eukaryota</taxon>
        <taxon>Viridiplantae</taxon>
        <taxon>Streptophyta</taxon>
        <taxon>Embryophyta</taxon>
        <taxon>Tracheophyta</taxon>
        <taxon>Spermatophyta</taxon>
        <taxon>Magnoliopsida</taxon>
        <taxon>eudicotyledons</taxon>
        <taxon>Gunneridae</taxon>
        <taxon>Pentapetalae</taxon>
        <taxon>rosids</taxon>
        <taxon>fabids</taxon>
        <taxon>Cucurbitales</taxon>
        <taxon>Cucurbitaceae</taxon>
        <taxon>Benincaseae</taxon>
        <taxon>Cucumis</taxon>
    </lineage>
</organism>
<reference evidence="1" key="1">
    <citation type="submission" date="2023-03" db="UniProtKB">
        <authorList>
            <consortium name="EnsemblPlants"/>
        </authorList>
    </citation>
    <scope>IDENTIFICATION</scope>
</reference>
<dbReference type="AlphaFoldDB" id="A0A9I9CVC4"/>
<evidence type="ECO:0000313" key="1">
    <source>
        <dbReference type="EnsemblPlants" id="MELO3C009047.2.1"/>
    </source>
</evidence>
<dbReference type="EnsemblPlants" id="MELO3C009047.2.1">
    <property type="protein sequence ID" value="MELO3C009047.2.1"/>
    <property type="gene ID" value="MELO3C009047.2"/>
</dbReference>
<proteinExistence type="predicted"/>